<feature type="non-terminal residue" evidence="1">
    <location>
        <position position="1"/>
    </location>
</feature>
<dbReference type="AlphaFoldDB" id="A0ABD0JHS5"/>
<dbReference type="Proteomes" id="UP001519460">
    <property type="component" value="Unassembled WGS sequence"/>
</dbReference>
<organism evidence="1 2">
    <name type="scientific">Batillaria attramentaria</name>
    <dbReference type="NCBI Taxonomy" id="370345"/>
    <lineage>
        <taxon>Eukaryota</taxon>
        <taxon>Metazoa</taxon>
        <taxon>Spiralia</taxon>
        <taxon>Lophotrochozoa</taxon>
        <taxon>Mollusca</taxon>
        <taxon>Gastropoda</taxon>
        <taxon>Caenogastropoda</taxon>
        <taxon>Sorbeoconcha</taxon>
        <taxon>Cerithioidea</taxon>
        <taxon>Batillariidae</taxon>
        <taxon>Batillaria</taxon>
    </lineage>
</organism>
<name>A0ABD0JHS5_9CAEN</name>
<feature type="non-terminal residue" evidence="1">
    <location>
        <position position="101"/>
    </location>
</feature>
<proteinExistence type="predicted"/>
<gene>
    <name evidence="1" type="ORF">BaRGS_00034253</name>
</gene>
<evidence type="ECO:0000313" key="1">
    <source>
        <dbReference type="EMBL" id="KAK7474499.1"/>
    </source>
</evidence>
<sequence>TCFGVAVGKPLSTDQKIMAAADGRRTFDPIHMMPDGDMKMVLSDMLLTPRQYRMMHFRGDPNRRSKRKAVKEVVIDTDGEPFITRWPEGQVFYDFDDDSMF</sequence>
<dbReference type="EMBL" id="JACVVK020000435">
    <property type="protein sequence ID" value="KAK7474499.1"/>
    <property type="molecule type" value="Genomic_DNA"/>
</dbReference>
<protein>
    <submittedName>
        <fullName evidence="1">Uncharacterized protein</fullName>
    </submittedName>
</protein>
<comment type="caution">
    <text evidence="1">The sequence shown here is derived from an EMBL/GenBank/DDBJ whole genome shotgun (WGS) entry which is preliminary data.</text>
</comment>
<keyword evidence="2" id="KW-1185">Reference proteome</keyword>
<accession>A0ABD0JHS5</accession>
<evidence type="ECO:0000313" key="2">
    <source>
        <dbReference type="Proteomes" id="UP001519460"/>
    </source>
</evidence>
<reference evidence="1 2" key="1">
    <citation type="journal article" date="2023" name="Sci. Data">
        <title>Genome assembly of the Korean intertidal mud-creeper Batillaria attramentaria.</title>
        <authorList>
            <person name="Patra A.K."/>
            <person name="Ho P.T."/>
            <person name="Jun S."/>
            <person name="Lee S.J."/>
            <person name="Kim Y."/>
            <person name="Won Y.J."/>
        </authorList>
    </citation>
    <scope>NUCLEOTIDE SEQUENCE [LARGE SCALE GENOMIC DNA]</scope>
    <source>
        <strain evidence="1">Wonlab-2016</strain>
    </source>
</reference>